<dbReference type="PANTHER" id="PTHR13060:SF0">
    <property type="entry name" value="PROTEIN ECDYSONELESS HOMOLOG"/>
    <property type="match status" value="1"/>
</dbReference>
<dbReference type="OrthoDB" id="27237at2759"/>
<feature type="compositionally biased region" description="Polar residues" evidence="1">
    <location>
        <begin position="455"/>
        <end position="466"/>
    </location>
</feature>
<accession>A0A1G4IZG3</accession>
<dbReference type="Pfam" id="PF07093">
    <property type="entry name" value="SGT1"/>
    <property type="match status" value="1"/>
</dbReference>
<reference evidence="3" key="1">
    <citation type="submission" date="2016-03" db="EMBL/GenBank/DDBJ databases">
        <authorList>
            <person name="Devillers H."/>
        </authorList>
    </citation>
    <scope>NUCLEOTIDE SEQUENCE [LARGE SCALE GENOMIC DNA]</scope>
</reference>
<evidence type="ECO:0000256" key="1">
    <source>
        <dbReference type="SAM" id="MobiDB-lite"/>
    </source>
</evidence>
<dbReference type="InterPro" id="IPR010770">
    <property type="entry name" value="Ecd"/>
</dbReference>
<keyword evidence="3" id="KW-1185">Reference proteome</keyword>
<dbReference type="STRING" id="1266660.A0A1G4IZG3"/>
<dbReference type="GO" id="GO:0005634">
    <property type="term" value="C:nucleus"/>
    <property type="evidence" value="ECO:0007669"/>
    <property type="project" value="TreeGrafter"/>
</dbReference>
<dbReference type="EMBL" id="LT598459">
    <property type="protein sequence ID" value="SCU82655.1"/>
    <property type="molecule type" value="Genomic_DNA"/>
</dbReference>
<organism evidence="2 3">
    <name type="scientific">Lachancea dasiensis</name>
    <dbReference type="NCBI Taxonomy" id="1072105"/>
    <lineage>
        <taxon>Eukaryota</taxon>
        <taxon>Fungi</taxon>
        <taxon>Dikarya</taxon>
        <taxon>Ascomycota</taxon>
        <taxon>Saccharomycotina</taxon>
        <taxon>Saccharomycetes</taxon>
        <taxon>Saccharomycetales</taxon>
        <taxon>Saccharomycetaceae</taxon>
        <taxon>Lachancea</taxon>
    </lineage>
</organism>
<evidence type="ECO:0000313" key="2">
    <source>
        <dbReference type="EMBL" id="SCU82655.1"/>
    </source>
</evidence>
<gene>
    <name evidence="2" type="ORF">LADA_0C07074G</name>
</gene>
<sequence>MSTSFKIDNDKASDLLWLDESEGYLDVAERPADIFFFGVFYLDKLCGEPLKRLGNIKEQLNKLVEVWNKNYPWANYGGVRIEIVERSGEIPFIFGYVDAGGHREEEYLVVCLLQRLSETLDEYTFIKACGSDGEILLMECHDLLPEEYEFPKGNNRLWLHEGRFKFIPAEELKHRGLWRDEALTFLMNSYFKLTDVSPSIDRRLKELIGTEKFPEKYLDEMFWLPLNNMDVCSSNILRKDPQLISLAVRAMSDTDVDKRRINEFTKVTNNSTAKVLISKSQARLILAVLESLGLDQVCDNVSSIVGALMSESLSRLIDKEEIVQPKSQLCSDGQSQLVKHFKDQRLISEDYEISSVNFSSLSLENNTHDSDADPTSRLEGLFSDLRKHLETDNRSSAEEYPHSDDDSDSVADREALNYFSTENIDIDEDDFFEFFLTEALKLNKNELEDYRRQLDPSTEANEGTSSSEEERRLMAELDGHFGKPTSSKGGVGLSSSFDELSLG</sequence>
<protein>
    <submittedName>
        <fullName evidence="2">LADA_0C07074g1_1</fullName>
    </submittedName>
</protein>
<evidence type="ECO:0000313" key="3">
    <source>
        <dbReference type="Proteomes" id="UP000190274"/>
    </source>
</evidence>
<dbReference type="PANTHER" id="PTHR13060">
    <property type="entry name" value="SGT1 PROTEIN HSGT1 SUPPRESSOR OF GCR2"/>
    <property type="match status" value="1"/>
</dbReference>
<feature type="compositionally biased region" description="Polar residues" evidence="1">
    <location>
        <begin position="484"/>
        <end position="503"/>
    </location>
</feature>
<feature type="region of interest" description="Disordered" evidence="1">
    <location>
        <begin position="453"/>
        <end position="503"/>
    </location>
</feature>
<proteinExistence type="predicted"/>
<name>A0A1G4IZG3_9SACH</name>
<dbReference type="Proteomes" id="UP000190274">
    <property type="component" value="Chromosome C"/>
</dbReference>
<feature type="compositionally biased region" description="Basic and acidic residues" evidence="1">
    <location>
        <begin position="468"/>
        <end position="481"/>
    </location>
</feature>
<dbReference type="AlphaFoldDB" id="A0A1G4IZG3"/>